<dbReference type="EMBL" id="FONW01000002">
    <property type="protein sequence ID" value="SFF02565.1"/>
    <property type="molecule type" value="Genomic_DNA"/>
</dbReference>
<feature type="transmembrane region" description="Helical" evidence="9">
    <location>
        <begin position="328"/>
        <end position="345"/>
    </location>
</feature>
<gene>
    <name evidence="12" type="ORF">DET52_101489</name>
    <name evidence="11" type="ORF">SAMN05216283_102429</name>
</gene>
<evidence type="ECO:0000259" key="10">
    <source>
        <dbReference type="PROSITE" id="PS50850"/>
    </source>
</evidence>
<organism evidence="11 13">
    <name type="scientific">Sunxiuqinia elliptica</name>
    <dbReference type="NCBI Taxonomy" id="655355"/>
    <lineage>
        <taxon>Bacteria</taxon>
        <taxon>Pseudomonadati</taxon>
        <taxon>Bacteroidota</taxon>
        <taxon>Bacteroidia</taxon>
        <taxon>Marinilabiliales</taxon>
        <taxon>Prolixibacteraceae</taxon>
        <taxon>Sunxiuqinia</taxon>
    </lineage>
</organism>
<dbReference type="PANTHER" id="PTHR23517:SF15">
    <property type="entry name" value="PROTON-DEPENDENT OLIGOPEPTIDE FAMILY TRANSPORT PROTEIN"/>
    <property type="match status" value="1"/>
</dbReference>
<evidence type="ECO:0000256" key="9">
    <source>
        <dbReference type="SAM" id="Phobius"/>
    </source>
</evidence>
<dbReference type="InterPro" id="IPR000109">
    <property type="entry name" value="POT_fam"/>
</dbReference>
<evidence type="ECO:0000256" key="7">
    <source>
        <dbReference type="ARBA" id="ARBA00023136"/>
    </source>
</evidence>
<keyword evidence="5" id="KW-0571">Peptide transport</keyword>
<dbReference type="CDD" id="cd17346">
    <property type="entry name" value="MFS_DtpA_like"/>
    <property type="match status" value="1"/>
</dbReference>
<feature type="transmembrane region" description="Helical" evidence="9">
    <location>
        <begin position="270"/>
        <end position="292"/>
    </location>
</feature>
<evidence type="ECO:0000256" key="6">
    <source>
        <dbReference type="ARBA" id="ARBA00022989"/>
    </source>
</evidence>
<evidence type="ECO:0000313" key="14">
    <source>
        <dbReference type="Proteomes" id="UP000294848"/>
    </source>
</evidence>
<dbReference type="InterPro" id="IPR020846">
    <property type="entry name" value="MFS_dom"/>
</dbReference>
<evidence type="ECO:0000313" key="13">
    <source>
        <dbReference type="Proteomes" id="UP000198964"/>
    </source>
</evidence>
<keyword evidence="7 9" id="KW-0472">Membrane</keyword>
<keyword evidence="13" id="KW-1185">Reference proteome</keyword>
<dbReference type="STRING" id="655355.SAMN05216283_102429"/>
<evidence type="ECO:0000256" key="3">
    <source>
        <dbReference type="ARBA" id="ARBA00022475"/>
    </source>
</evidence>
<dbReference type="SUPFAM" id="SSF103473">
    <property type="entry name" value="MFS general substrate transporter"/>
    <property type="match status" value="1"/>
</dbReference>
<dbReference type="InterPro" id="IPR050171">
    <property type="entry name" value="MFS_Transporters"/>
</dbReference>
<feature type="domain" description="Major facilitator superfamily (MFS) profile" evidence="10">
    <location>
        <begin position="39"/>
        <end position="526"/>
    </location>
</feature>
<dbReference type="Proteomes" id="UP000294848">
    <property type="component" value="Unassembled WGS sequence"/>
</dbReference>
<feature type="transmembrane region" description="Helical" evidence="9">
    <location>
        <begin position="59"/>
        <end position="76"/>
    </location>
</feature>
<dbReference type="InterPro" id="IPR036259">
    <property type="entry name" value="MFS_trans_sf"/>
</dbReference>
<feature type="transmembrane region" description="Helical" evidence="9">
    <location>
        <begin position="185"/>
        <end position="208"/>
    </location>
</feature>
<keyword evidence="2 8" id="KW-0813">Transport</keyword>
<keyword evidence="4 8" id="KW-0812">Transmembrane</keyword>
<dbReference type="GO" id="GO:1904680">
    <property type="term" value="F:peptide transmembrane transporter activity"/>
    <property type="evidence" value="ECO:0007669"/>
    <property type="project" value="InterPro"/>
</dbReference>
<evidence type="ECO:0000313" key="11">
    <source>
        <dbReference type="EMBL" id="SFF02565.1"/>
    </source>
</evidence>
<keyword evidence="3" id="KW-1003">Cell membrane</keyword>
<dbReference type="RefSeq" id="WP_243745374.1">
    <property type="nucleotide sequence ID" value="NZ_FONW01000002.1"/>
</dbReference>
<dbReference type="PROSITE" id="PS01023">
    <property type="entry name" value="PTR2_2"/>
    <property type="match status" value="1"/>
</dbReference>
<evidence type="ECO:0000256" key="1">
    <source>
        <dbReference type="ARBA" id="ARBA00004651"/>
    </source>
</evidence>
<dbReference type="AlphaFoldDB" id="A0A1I2FBE9"/>
<dbReference type="Gene3D" id="1.20.1250.20">
    <property type="entry name" value="MFS general substrate transporter like domains"/>
    <property type="match status" value="1"/>
</dbReference>
<dbReference type="PROSITE" id="PS50850">
    <property type="entry name" value="MFS"/>
    <property type="match status" value="1"/>
</dbReference>
<feature type="transmembrane region" description="Helical" evidence="9">
    <location>
        <begin position="409"/>
        <end position="426"/>
    </location>
</feature>
<dbReference type="NCBIfam" id="TIGR00924">
    <property type="entry name" value="yjdL_sub1_fam"/>
    <property type="match status" value="1"/>
</dbReference>
<keyword evidence="6 9" id="KW-1133">Transmembrane helix</keyword>
<evidence type="ECO:0000313" key="12">
    <source>
        <dbReference type="EMBL" id="TDO05133.1"/>
    </source>
</evidence>
<protein>
    <submittedName>
        <fullName evidence="12">POT family proton-dependent oligopeptide transporter</fullName>
    </submittedName>
    <submittedName>
        <fullName evidence="11">Proton-dependent oligopeptide transporter, POT family</fullName>
    </submittedName>
</protein>
<feature type="transmembrane region" description="Helical" evidence="9">
    <location>
        <begin position="298"/>
        <end position="316"/>
    </location>
</feature>
<reference evidence="11 13" key="1">
    <citation type="submission" date="2016-10" db="EMBL/GenBank/DDBJ databases">
        <authorList>
            <person name="de Groot N.N."/>
        </authorList>
    </citation>
    <scope>NUCLEOTIDE SEQUENCE [LARGE SCALE GENOMIC DNA]</scope>
    <source>
        <strain evidence="11 13">CGMCC 1.9156</strain>
    </source>
</reference>
<name>A0A1I2FBE9_9BACT</name>
<dbReference type="PANTHER" id="PTHR23517">
    <property type="entry name" value="RESISTANCE PROTEIN MDTM, PUTATIVE-RELATED-RELATED"/>
    <property type="match status" value="1"/>
</dbReference>
<dbReference type="GO" id="GO:0006857">
    <property type="term" value="P:oligopeptide transport"/>
    <property type="evidence" value="ECO:0007669"/>
    <property type="project" value="InterPro"/>
</dbReference>
<feature type="transmembrane region" description="Helical" evidence="9">
    <location>
        <begin position="438"/>
        <end position="457"/>
    </location>
</feature>
<comment type="subcellular location">
    <subcellularLocation>
        <location evidence="1">Cell membrane</location>
        <topology evidence="1">Multi-pass membrane protein</topology>
    </subcellularLocation>
    <subcellularLocation>
        <location evidence="8">Membrane</location>
        <topology evidence="8">Multi-pass membrane protein</topology>
    </subcellularLocation>
</comment>
<feature type="transmembrane region" description="Helical" evidence="9">
    <location>
        <begin position="478"/>
        <end position="501"/>
    </location>
</feature>
<evidence type="ECO:0000256" key="4">
    <source>
        <dbReference type="ARBA" id="ARBA00022692"/>
    </source>
</evidence>
<reference evidence="12 14" key="2">
    <citation type="submission" date="2019-03" db="EMBL/GenBank/DDBJ databases">
        <title>Freshwater and sediment microbial communities from various areas in North America, analyzing microbe dynamics in response to fracking.</title>
        <authorList>
            <person name="Lamendella R."/>
        </authorList>
    </citation>
    <scope>NUCLEOTIDE SEQUENCE [LARGE SCALE GENOMIC DNA]</scope>
    <source>
        <strain evidence="12 14">114D</strain>
    </source>
</reference>
<feature type="transmembrane region" description="Helical" evidence="9">
    <location>
        <begin position="82"/>
        <end position="102"/>
    </location>
</feature>
<feature type="transmembrane region" description="Helical" evidence="9">
    <location>
        <begin position="373"/>
        <end position="393"/>
    </location>
</feature>
<proteinExistence type="inferred from homology"/>
<keyword evidence="5" id="KW-0653">Protein transport</keyword>
<dbReference type="InterPro" id="IPR005279">
    <property type="entry name" value="Dipep/tripep_permease"/>
</dbReference>
<dbReference type="EMBL" id="SNWI01000001">
    <property type="protein sequence ID" value="TDO05133.1"/>
    <property type="molecule type" value="Genomic_DNA"/>
</dbReference>
<feature type="transmembrane region" description="Helical" evidence="9">
    <location>
        <begin position="114"/>
        <end position="133"/>
    </location>
</feature>
<accession>A0A1I2FBE9</accession>
<dbReference type="InterPro" id="IPR018456">
    <property type="entry name" value="PTR2_symporter_CS"/>
</dbReference>
<dbReference type="Proteomes" id="UP000198964">
    <property type="component" value="Unassembled WGS sequence"/>
</dbReference>
<evidence type="ECO:0000256" key="5">
    <source>
        <dbReference type="ARBA" id="ARBA00022856"/>
    </source>
</evidence>
<evidence type="ECO:0000256" key="2">
    <source>
        <dbReference type="ARBA" id="ARBA00022448"/>
    </source>
</evidence>
<feature type="transmembrane region" description="Helical" evidence="9">
    <location>
        <begin position="145"/>
        <end position="164"/>
    </location>
</feature>
<dbReference type="Pfam" id="PF00854">
    <property type="entry name" value="PTR2"/>
    <property type="match status" value="2"/>
</dbReference>
<feature type="transmembrane region" description="Helical" evidence="9">
    <location>
        <begin position="214"/>
        <end position="234"/>
    </location>
</feature>
<dbReference type="GO" id="GO:0005886">
    <property type="term" value="C:plasma membrane"/>
    <property type="evidence" value="ECO:0007669"/>
    <property type="project" value="UniProtKB-SubCell"/>
</dbReference>
<feature type="transmembrane region" description="Helical" evidence="9">
    <location>
        <begin position="507"/>
        <end position="525"/>
    </location>
</feature>
<evidence type="ECO:0000256" key="8">
    <source>
        <dbReference type="RuleBase" id="RU003755"/>
    </source>
</evidence>
<sequence>MLTFHQVKKQKDAIFALHQNSNQIMSSNRDTAFFGHPAGLSTLFATEFWERFSYYGMRGFFVLFLTAELASGGFGLDRTAAYSIYGLFTSLVYLTPIAGGIIADKIWGQRFSIYVGALMMAFGQFAMAFGSYYGKVTHTGELHHIQQFFLFSGLGLLILGNGFFKPVISTMVGGLYQKGDNERDNGFTIFYMGINLGALVTNFIGGTLAEKIGWHWGFVAAGTGMIASIIWLFLKETTIEQRVTGYSIGLRPKDDGNIKKRLSKADWGKVVINALAISGGILAIVFGILSVPKIVTDIIAIGAAIGGFGYLGYTIFTNTNGKTEWSRVGVIVVLAFFNIAFWSGFEQAGTSFNTFAKDMTDRVVFGWEIPASWFQSVNALFIVILAPIFTIVWDKLSAKKLNPRTPNKFGFSLVFLSIGFLIIGIANDKAATGLVSPLWLVFVYLLHTMGELCMSPVGLSMITKLSPPKITSVMMGTWFASIALGNYLAAAMTAICLWLGLPTFYFIAIYSIILAGVAFLIAPKLNKMMKGIH</sequence>
<comment type="similarity">
    <text evidence="8">Belongs to the major facilitator superfamily. Proton-dependent oligopeptide transporter (POT/PTR) (TC 2.A.17) family.</text>
</comment>